<dbReference type="EMBL" id="CP001998">
    <property type="protein sequence ID" value="ADE54561.1"/>
    <property type="molecule type" value="Genomic_DNA"/>
</dbReference>
<evidence type="ECO:0000313" key="4">
    <source>
        <dbReference type="Proteomes" id="UP000000925"/>
    </source>
</evidence>
<organism evidence="3 4">
    <name type="scientific">Coraliomargarita akajimensis (strain DSM 45221 / IAM 15411 / JCM 23193 / KCTC 12865 / 04OKA010-24)</name>
    <dbReference type="NCBI Taxonomy" id="583355"/>
    <lineage>
        <taxon>Bacteria</taxon>
        <taxon>Pseudomonadati</taxon>
        <taxon>Verrucomicrobiota</taxon>
        <taxon>Opitutia</taxon>
        <taxon>Puniceicoccales</taxon>
        <taxon>Coraliomargaritaceae</taxon>
        <taxon>Coraliomargarita</taxon>
    </lineage>
</organism>
<dbReference type="AlphaFoldDB" id="D5EJG2"/>
<dbReference type="RefSeq" id="WP_013043283.1">
    <property type="nucleotide sequence ID" value="NC_014008.1"/>
</dbReference>
<evidence type="ECO:0000256" key="2">
    <source>
        <dbReference type="SAM" id="SignalP"/>
    </source>
</evidence>
<name>D5EJG2_CORAD</name>
<proteinExistence type="predicted"/>
<sequence>MKALFQTFLAISSLVLTSTLFAGTEAGKDSARHYKSYPEKYDNKTVSIDCTFVTRINGGPQVDGIAFFVAHTADTDNNMRGGAIVVAVAEADADKLVKKFGNTPEINENARKSTADRVDSKRLRGTFHQLEKGTVYIDLNGDAHETILEKAEAAKGKIRAGDGIPSTSNKGPRGPHPHKKNT</sequence>
<dbReference type="KEGG" id="caa:Caka_1542"/>
<keyword evidence="4" id="KW-1185">Reference proteome</keyword>
<evidence type="ECO:0000313" key="3">
    <source>
        <dbReference type="EMBL" id="ADE54561.1"/>
    </source>
</evidence>
<feature type="signal peptide" evidence="2">
    <location>
        <begin position="1"/>
        <end position="22"/>
    </location>
</feature>
<feature type="region of interest" description="Disordered" evidence="1">
    <location>
        <begin position="154"/>
        <end position="182"/>
    </location>
</feature>
<keyword evidence="2" id="KW-0732">Signal</keyword>
<gene>
    <name evidence="3" type="ordered locus">Caka_1542</name>
</gene>
<dbReference type="Proteomes" id="UP000000925">
    <property type="component" value="Chromosome"/>
</dbReference>
<feature type="compositionally biased region" description="Basic residues" evidence="1">
    <location>
        <begin position="173"/>
        <end position="182"/>
    </location>
</feature>
<dbReference type="HOGENOM" id="CLU_1479690_0_0_0"/>
<protein>
    <submittedName>
        <fullName evidence="3">Uncharacterized protein</fullName>
    </submittedName>
</protein>
<accession>D5EJG2</accession>
<reference evidence="3 4" key="1">
    <citation type="journal article" date="2010" name="Stand. Genomic Sci.">
        <title>Complete genome sequence of Coraliomargarita akajimensis type strain (04OKA010-24).</title>
        <authorList>
            <person name="Mavromatis K."/>
            <person name="Abt B."/>
            <person name="Brambilla E."/>
            <person name="Lapidus A."/>
            <person name="Copeland A."/>
            <person name="Deshpande S."/>
            <person name="Nolan M."/>
            <person name="Lucas S."/>
            <person name="Tice H."/>
            <person name="Cheng J.F."/>
            <person name="Han C."/>
            <person name="Detter J.C."/>
            <person name="Woyke T."/>
            <person name="Goodwin L."/>
            <person name="Pitluck S."/>
            <person name="Held B."/>
            <person name="Brettin T."/>
            <person name="Tapia R."/>
            <person name="Ivanova N."/>
            <person name="Mikhailova N."/>
            <person name="Pati A."/>
            <person name="Liolios K."/>
            <person name="Chen A."/>
            <person name="Palaniappan K."/>
            <person name="Land M."/>
            <person name="Hauser L."/>
            <person name="Chang Y.J."/>
            <person name="Jeffries C.D."/>
            <person name="Rohde M."/>
            <person name="Goker M."/>
            <person name="Bristow J."/>
            <person name="Eisen J.A."/>
            <person name="Markowitz V."/>
            <person name="Hugenholtz P."/>
            <person name="Klenk H.P."/>
            <person name="Kyrpides N.C."/>
        </authorList>
    </citation>
    <scope>NUCLEOTIDE SEQUENCE [LARGE SCALE GENOMIC DNA]</scope>
    <source>
        <strain evidence="4">DSM 45221 / IAM 15411 / JCM 23193 / KCTC 12865</strain>
    </source>
</reference>
<feature type="chain" id="PRO_5003070756" evidence="2">
    <location>
        <begin position="23"/>
        <end position="182"/>
    </location>
</feature>
<evidence type="ECO:0000256" key="1">
    <source>
        <dbReference type="SAM" id="MobiDB-lite"/>
    </source>
</evidence>